<feature type="binding site" evidence="6">
    <location>
        <position position="80"/>
    </location>
    <ligand>
        <name>Mg(2+)</name>
        <dbReference type="ChEBI" id="CHEBI:18420"/>
        <note>ligand shared between all trimeric partners</note>
    </ligand>
</feature>
<dbReference type="PIRSF" id="PIRSF000699">
    <property type="entry name" value="PTS_IILac_III"/>
    <property type="match status" value="1"/>
</dbReference>
<feature type="active site" description="Tele-phosphohistidine intermediate" evidence="5">
    <location>
        <position position="77"/>
    </location>
</feature>
<dbReference type="AlphaFoldDB" id="A0A9D2JDC1"/>
<organism evidence="8 9">
    <name type="scientific">Candidatus Olsenella pullistercoris</name>
    <dbReference type="NCBI Taxonomy" id="2838712"/>
    <lineage>
        <taxon>Bacteria</taxon>
        <taxon>Bacillati</taxon>
        <taxon>Actinomycetota</taxon>
        <taxon>Coriobacteriia</taxon>
        <taxon>Coriobacteriales</taxon>
        <taxon>Atopobiaceae</taxon>
        <taxon>Olsenella</taxon>
    </lineage>
</organism>
<keyword evidence="6" id="KW-0460">Magnesium</keyword>
<sequence>MDESKYENAMQIILHAGNAKSAALMAVDDAAEGDFGAAREHLAEAQREMHEAHDTQLSLIQGEANGEGVRVNIILVHAQDHLSMAITASDVAERMVEMYERMARIESGK</sequence>
<dbReference type="EMBL" id="DXBM01000037">
    <property type="protein sequence ID" value="HIZ46220.1"/>
    <property type="molecule type" value="Genomic_DNA"/>
</dbReference>
<reference evidence="8" key="1">
    <citation type="journal article" date="2021" name="PeerJ">
        <title>Extensive microbial diversity within the chicken gut microbiome revealed by metagenomics and culture.</title>
        <authorList>
            <person name="Gilroy R."/>
            <person name="Ravi A."/>
            <person name="Getino M."/>
            <person name="Pursley I."/>
            <person name="Horton D.L."/>
            <person name="Alikhan N.F."/>
            <person name="Baker D."/>
            <person name="Gharbi K."/>
            <person name="Hall N."/>
            <person name="Watson M."/>
            <person name="Adriaenssens E.M."/>
            <person name="Foster-Nyarko E."/>
            <person name="Jarju S."/>
            <person name="Secka A."/>
            <person name="Antonio M."/>
            <person name="Oren A."/>
            <person name="Chaudhuri R.R."/>
            <person name="La Ragione R."/>
            <person name="Hildebrand F."/>
            <person name="Pallen M.J."/>
        </authorList>
    </citation>
    <scope>NUCLEOTIDE SEQUENCE</scope>
    <source>
        <strain evidence="8">ChiHjej12B11-14209</strain>
    </source>
</reference>
<keyword evidence="3" id="KW-0808">Transferase</keyword>
<comment type="caution">
    <text evidence="8">The sequence shown here is derived from an EMBL/GenBank/DDBJ whole genome shotgun (WGS) entry which is preliminary data.</text>
</comment>
<dbReference type="InterPro" id="IPR003188">
    <property type="entry name" value="PTS_IIA_lac/cel"/>
</dbReference>
<dbReference type="Pfam" id="PF02255">
    <property type="entry name" value="PTS_IIA"/>
    <property type="match status" value="1"/>
</dbReference>
<comment type="cofactor">
    <cofactor evidence="6">
        <name>Mg(2+)</name>
        <dbReference type="ChEBI" id="CHEBI:18420"/>
    </cofactor>
    <text evidence="6">Binds 1 Mg(2+) ion per trimer.</text>
</comment>
<dbReference type="CDD" id="cd00215">
    <property type="entry name" value="PTS_IIA_lac"/>
    <property type="match status" value="1"/>
</dbReference>
<dbReference type="SUPFAM" id="SSF46973">
    <property type="entry name" value="Enzyme IIa from lactose specific PTS, IIa-lac"/>
    <property type="match status" value="1"/>
</dbReference>
<evidence type="ECO:0000256" key="6">
    <source>
        <dbReference type="PIRSR" id="PIRSR000699-2"/>
    </source>
</evidence>
<gene>
    <name evidence="8" type="ORF">IAA19_04290</name>
</gene>
<evidence type="ECO:0000256" key="2">
    <source>
        <dbReference type="ARBA" id="ARBA00022597"/>
    </source>
</evidence>
<keyword evidence="2" id="KW-0762">Sugar transport</keyword>
<protein>
    <submittedName>
        <fullName evidence="8">PTS lactose/cellobiose transporter subunit IIA</fullName>
    </submittedName>
</protein>
<dbReference type="PANTHER" id="PTHR34382:SF7">
    <property type="entry name" value="PTS SYSTEM N,N'-DIACETYLCHITOBIOSE-SPECIFIC EIIA COMPONENT"/>
    <property type="match status" value="1"/>
</dbReference>
<evidence type="ECO:0000256" key="7">
    <source>
        <dbReference type="PROSITE-ProRule" id="PRU00418"/>
    </source>
</evidence>
<dbReference type="PROSITE" id="PS51095">
    <property type="entry name" value="PTS_EIIA_TYPE_3"/>
    <property type="match status" value="1"/>
</dbReference>
<proteinExistence type="predicted"/>
<feature type="modified residue" description="Phosphohistidine; by HPr" evidence="7">
    <location>
        <position position="77"/>
    </location>
</feature>
<evidence type="ECO:0000313" key="8">
    <source>
        <dbReference type="EMBL" id="HIZ46220.1"/>
    </source>
</evidence>
<dbReference type="InterPro" id="IPR036542">
    <property type="entry name" value="PTS_IIA_lac/cel_sf"/>
</dbReference>
<dbReference type="PANTHER" id="PTHR34382">
    <property type="entry name" value="PTS SYSTEM N,N'-DIACETYLCHITOBIOSE-SPECIFIC EIIA COMPONENT"/>
    <property type="match status" value="1"/>
</dbReference>
<keyword evidence="1" id="KW-0813">Transport</keyword>
<evidence type="ECO:0000256" key="3">
    <source>
        <dbReference type="ARBA" id="ARBA00022679"/>
    </source>
</evidence>
<dbReference type="GO" id="GO:0009401">
    <property type="term" value="P:phosphoenolpyruvate-dependent sugar phosphotransferase system"/>
    <property type="evidence" value="ECO:0007669"/>
    <property type="project" value="UniProtKB-KW"/>
</dbReference>
<keyword evidence="6" id="KW-0479">Metal-binding</keyword>
<evidence type="ECO:0000256" key="5">
    <source>
        <dbReference type="PIRSR" id="PIRSR000699-1"/>
    </source>
</evidence>
<dbReference type="GO" id="GO:0016740">
    <property type="term" value="F:transferase activity"/>
    <property type="evidence" value="ECO:0007669"/>
    <property type="project" value="UniProtKB-KW"/>
</dbReference>
<evidence type="ECO:0000256" key="4">
    <source>
        <dbReference type="ARBA" id="ARBA00022683"/>
    </source>
</evidence>
<keyword evidence="4" id="KW-0598">Phosphotransferase system</keyword>
<dbReference type="GO" id="GO:0046872">
    <property type="term" value="F:metal ion binding"/>
    <property type="evidence" value="ECO:0007669"/>
    <property type="project" value="UniProtKB-KW"/>
</dbReference>
<dbReference type="Gene3D" id="1.20.58.80">
    <property type="entry name" value="Phosphotransferase system, lactose/cellobiose-type IIA subunit"/>
    <property type="match status" value="1"/>
</dbReference>
<name>A0A9D2JDC1_9ACTN</name>
<evidence type="ECO:0000313" key="9">
    <source>
        <dbReference type="Proteomes" id="UP000824062"/>
    </source>
</evidence>
<dbReference type="Proteomes" id="UP000824062">
    <property type="component" value="Unassembled WGS sequence"/>
</dbReference>
<evidence type="ECO:0000256" key="1">
    <source>
        <dbReference type="ARBA" id="ARBA00022448"/>
    </source>
</evidence>
<accession>A0A9D2JDC1</accession>
<reference evidence="8" key="2">
    <citation type="submission" date="2021-04" db="EMBL/GenBank/DDBJ databases">
        <authorList>
            <person name="Gilroy R."/>
        </authorList>
    </citation>
    <scope>NUCLEOTIDE SEQUENCE</scope>
    <source>
        <strain evidence="8">ChiHjej12B11-14209</strain>
    </source>
</reference>